<feature type="region of interest" description="Disordered" evidence="1">
    <location>
        <begin position="242"/>
        <end position="308"/>
    </location>
</feature>
<feature type="signal peptide" evidence="3">
    <location>
        <begin position="1"/>
        <end position="18"/>
    </location>
</feature>
<evidence type="ECO:0000256" key="3">
    <source>
        <dbReference type="SAM" id="SignalP"/>
    </source>
</evidence>
<dbReference type="HOGENOM" id="CLU_652208_0_0_1"/>
<proteinExistence type="predicted"/>
<keyword evidence="2" id="KW-0472">Membrane</keyword>
<keyword evidence="2" id="KW-0812">Transmembrane</keyword>
<feature type="compositionally biased region" description="Pro residues" evidence="1">
    <location>
        <begin position="247"/>
        <end position="260"/>
    </location>
</feature>
<feature type="transmembrane region" description="Helical" evidence="2">
    <location>
        <begin position="151"/>
        <end position="176"/>
    </location>
</feature>
<protein>
    <submittedName>
        <fullName evidence="4">Uncharacterized protein</fullName>
    </submittedName>
</protein>
<keyword evidence="2" id="KW-1133">Transmembrane helix</keyword>
<dbReference type="EMBL" id="KB469318">
    <property type="protein sequence ID" value="EPQ50324.1"/>
    <property type="molecule type" value="Genomic_DNA"/>
</dbReference>
<name>S7RD21_GLOTA</name>
<feature type="chain" id="PRO_5004556556" evidence="3">
    <location>
        <begin position="19"/>
        <end position="406"/>
    </location>
</feature>
<dbReference type="eggNOG" id="ENOG502SWH4">
    <property type="taxonomic scope" value="Eukaryota"/>
</dbReference>
<evidence type="ECO:0000256" key="1">
    <source>
        <dbReference type="SAM" id="MobiDB-lite"/>
    </source>
</evidence>
<reference evidence="4 5" key="1">
    <citation type="journal article" date="2012" name="Science">
        <title>The Paleozoic origin of enzymatic lignin decomposition reconstructed from 31 fungal genomes.</title>
        <authorList>
            <person name="Floudas D."/>
            <person name="Binder M."/>
            <person name="Riley R."/>
            <person name="Barry K."/>
            <person name="Blanchette R.A."/>
            <person name="Henrissat B."/>
            <person name="Martinez A.T."/>
            <person name="Otillar R."/>
            <person name="Spatafora J.W."/>
            <person name="Yadav J.S."/>
            <person name="Aerts A."/>
            <person name="Benoit I."/>
            <person name="Boyd A."/>
            <person name="Carlson A."/>
            <person name="Copeland A."/>
            <person name="Coutinho P.M."/>
            <person name="de Vries R.P."/>
            <person name="Ferreira P."/>
            <person name="Findley K."/>
            <person name="Foster B."/>
            <person name="Gaskell J."/>
            <person name="Glotzer D."/>
            <person name="Gorecki P."/>
            <person name="Heitman J."/>
            <person name="Hesse C."/>
            <person name="Hori C."/>
            <person name="Igarashi K."/>
            <person name="Jurgens J.A."/>
            <person name="Kallen N."/>
            <person name="Kersten P."/>
            <person name="Kohler A."/>
            <person name="Kuees U."/>
            <person name="Kumar T.K.A."/>
            <person name="Kuo A."/>
            <person name="LaButti K."/>
            <person name="Larrondo L.F."/>
            <person name="Lindquist E."/>
            <person name="Ling A."/>
            <person name="Lombard V."/>
            <person name="Lucas S."/>
            <person name="Lundell T."/>
            <person name="Martin R."/>
            <person name="McLaughlin D.J."/>
            <person name="Morgenstern I."/>
            <person name="Morin E."/>
            <person name="Murat C."/>
            <person name="Nagy L.G."/>
            <person name="Nolan M."/>
            <person name="Ohm R.A."/>
            <person name="Patyshakuliyeva A."/>
            <person name="Rokas A."/>
            <person name="Ruiz-Duenas F.J."/>
            <person name="Sabat G."/>
            <person name="Salamov A."/>
            <person name="Samejima M."/>
            <person name="Schmutz J."/>
            <person name="Slot J.C."/>
            <person name="St John F."/>
            <person name="Stenlid J."/>
            <person name="Sun H."/>
            <person name="Sun S."/>
            <person name="Syed K."/>
            <person name="Tsang A."/>
            <person name="Wiebenga A."/>
            <person name="Young D."/>
            <person name="Pisabarro A."/>
            <person name="Eastwood D.C."/>
            <person name="Martin F."/>
            <person name="Cullen D."/>
            <person name="Grigoriev I.V."/>
            <person name="Hibbett D.S."/>
        </authorList>
    </citation>
    <scope>NUCLEOTIDE SEQUENCE [LARGE SCALE GENOMIC DNA]</scope>
    <source>
        <strain evidence="4 5">ATCC 11539</strain>
    </source>
</reference>
<gene>
    <name evidence="4" type="ORF">GLOTRDRAFT_141567</name>
</gene>
<evidence type="ECO:0000313" key="4">
    <source>
        <dbReference type="EMBL" id="EPQ50324.1"/>
    </source>
</evidence>
<dbReference type="OMA" id="MTMFGWM"/>
<dbReference type="Proteomes" id="UP000030669">
    <property type="component" value="Unassembled WGS sequence"/>
</dbReference>
<dbReference type="RefSeq" id="XP_007871235.1">
    <property type="nucleotide sequence ID" value="XM_007873044.1"/>
</dbReference>
<accession>S7RD21</accession>
<organism evidence="4 5">
    <name type="scientific">Gloeophyllum trabeum (strain ATCC 11539 / FP-39264 / Madison 617)</name>
    <name type="common">Brown rot fungus</name>
    <dbReference type="NCBI Taxonomy" id="670483"/>
    <lineage>
        <taxon>Eukaryota</taxon>
        <taxon>Fungi</taxon>
        <taxon>Dikarya</taxon>
        <taxon>Basidiomycota</taxon>
        <taxon>Agaricomycotina</taxon>
        <taxon>Agaricomycetes</taxon>
        <taxon>Gloeophyllales</taxon>
        <taxon>Gloeophyllaceae</taxon>
        <taxon>Gloeophyllum</taxon>
    </lineage>
</organism>
<evidence type="ECO:0000313" key="5">
    <source>
        <dbReference type="Proteomes" id="UP000030669"/>
    </source>
</evidence>
<evidence type="ECO:0000256" key="2">
    <source>
        <dbReference type="SAM" id="Phobius"/>
    </source>
</evidence>
<dbReference type="OrthoDB" id="2686083at2759"/>
<keyword evidence="3" id="KW-0732">Signal</keyword>
<dbReference type="GeneID" id="19304813"/>
<dbReference type="KEGG" id="gtr:GLOTRDRAFT_141567"/>
<keyword evidence="5" id="KW-1185">Reference proteome</keyword>
<sequence>MTLTVLASFSFLALVVTARPILDSPRDASLLASKPALQNAIQSYFHSRTGLLPPSDEDIQVHLTSPAEQESFLSQLGLDAVKVIAPIQDAEERKLYEAIGGKLDDLDGGVRVPEDLVSRVAAEEAPAKSPQIPQRALFDFTGVPLSEPPPLLLLTLSVASAALAFVGVSLALCFILPVREFVLGKRIALEEDGEKGPDDAQGGNKEVSLDDEKVVLDEKATLSEPVPPPPPAIDLDEKQDLISFDKPPAPSAPTPPPPSLPASRPVTPQPSEKPLESHPDPDLLPLPTASPLPSYRHLSTPPRSPARRPLQMRELPQAGGQPAWATLASAASSTSDLSIPGGLPLAMFEPTYHAPSADASLARSSAGRQVRMVERLVVPLADPAWVVQLMVQALWGWMAVFVGGAR</sequence>
<dbReference type="AlphaFoldDB" id="S7RD21"/>